<organism evidence="1 2">
    <name type="scientific">Kingdonia uniflora</name>
    <dbReference type="NCBI Taxonomy" id="39325"/>
    <lineage>
        <taxon>Eukaryota</taxon>
        <taxon>Viridiplantae</taxon>
        <taxon>Streptophyta</taxon>
        <taxon>Embryophyta</taxon>
        <taxon>Tracheophyta</taxon>
        <taxon>Spermatophyta</taxon>
        <taxon>Magnoliopsida</taxon>
        <taxon>Ranunculales</taxon>
        <taxon>Circaeasteraceae</taxon>
        <taxon>Kingdonia</taxon>
    </lineage>
</organism>
<reference evidence="1 2" key="1">
    <citation type="journal article" date="2020" name="IScience">
        <title>Genome Sequencing of the Endangered Kingdonia uniflora (Circaeasteraceae, Ranunculales) Reveals Potential Mechanisms of Evolutionary Specialization.</title>
        <authorList>
            <person name="Sun Y."/>
            <person name="Deng T."/>
            <person name="Zhang A."/>
            <person name="Moore M.J."/>
            <person name="Landis J.B."/>
            <person name="Lin N."/>
            <person name="Zhang H."/>
            <person name="Zhang X."/>
            <person name="Huang J."/>
            <person name="Zhang X."/>
            <person name="Sun H."/>
            <person name="Wang H."/>
        </authorList>
    </citation>
    <scope>NUCLEOTIDE SEQUENCE [LARGE SCALE GENOMIC DNA]</scope>
    <source>
        <strain evidence="1">TB1705</strain>
        <tissue evidence="1">Leaf</tissue>
    </source>
</reference>
<proteinExistence type="predicted"/>
<dbReference type="OrthoDB" id="6500128at2759"/>
<keyword evidence="2" id="KW-1185">Reference proteome</keyword>
<dbReference type="Proteomes" id="UP000541444">
    <property type="component" value="Unassembled WGS sequence"/>
</dbReference>
<protein>
    <submittedName>
        <fullName evidence="1">Uncharacterized protein</fullName>
    </submittedName>
</protein>
<sequence length="77" mass="8788">MFLYLRRDLTSEAFQMLENSKIIKDGFRMSVGIEIDIDGFKINHHAVLSENKVPRTVDFVCAVGEDALEIEFSIKVP</sequence>
<name>A0A7J7P761_9MAGN</name>
<evidence type="ECO:0000313" key="1">
    <source>
        <dbReference type="EMBL" id="KAF6175163.1"/>
    </source>
</evidence>
<dbReference type="EMBL" id="JACGCM010000215">
    <property type="protein sequence ID" value="KAF6175163.1"/>
    <property type="molecule type" value="Genomic_DNA"/>
</dbReference>
<evidence type="ECO:0000313" key="2">
    <source>
        <dbReference type="Proteomes" id="UP000541444"/>
    </source>
</evidence>
<gene>
    <name evidence="1" type="ORF">GIB67_022844</name>
</gene>
<accession>A0A7J7P761</accession>
<dbReference type="AlphaFoldDB" id="A0A7J7P761"/>
<comment type="caution">
    <text evidence="1">The sequence shown here is derived from an EMBL/GenBank/DDBJ whole genome shotgun (WGS) entry which is preliminary data.</text>
</comment>